<dbReference type="AlphaFoldDB" id="A0A9N9J1L0"/>
<accession>A0A9N9J1L0</accession>
<evidence type="ECO:0000313" key="1">
    <source>
        <dbReference type="EMBL" id="CAG8758217.1"/>
    </source>
</evidence>
<keyword evidence="2" id="KW-1185">Reference proteome</keyword>
<evidence type="ECO:0000313" key="2">
    <source>
        <dbReference type="Proteomes" id="UP000789342"/>
    </source>
</evidence>
<dbReference type="EMBL" id="CAJVPV010039318">
    <property type="protein sequence ID" value="CAG8758217.1"/>
    <property type="molecule type" value="Genomic_DNA"/>
</dbReference>
<gene>
    <name evidence="1" type="ORF">AMORRO_LOCUS15744</name>
</gene>
<reference evidence="1" key="1">
    <citation type="submission" date="2021-06" db="EMBL/GenBank/DDBJ databases">
        <authorList>
            <person name="Kallberg Y."/>
            <person name="Tangrot J."/>
            <person name="Rosling A."/>
        </authorList>
    </citation>
    <scope>NUCLEOTIDE SEQUENCE</scope>
    <source>
        <strain evidence="1">CL551</strain>
    </source>
</reference>
<dbReference type="Proteomes" id="UP000789342">
    <property type="component" value="Unassembled WGS sequence"/>
</dbReference>
<proteinExistence type="predicted"/>
<comment type="caution">
    <text evidence="1">The sequence shown here is derived from an EMBL/GenBank/DDBJ whole genome shotgun (WGS) entry which is preliminary data.</text>
</comment>
<name>A0A9N9J1L0_9GLOM</name>
<sequence>MLLVSITRDLQLIQNLLSRAITPILRLQSFCNNSHSSCLSTTIEAAAETQIPHSKIFLINYEEIDGIQPYGTLLIESSSL</sequence>
<organism evidence="1 2">
    <name type="scientific">Acaulospora morrowiae</name>
    <dbReference type="NCBI Taxonomy" id="94023"/>
    <lineage>
        <taxon>Eukaryota</taxon>
        <taxon>Fungi</taxon>
        <taxon>Fungi incertae sedis</taxon>
        <taxon>Mucoromycota</taxon>
        <taxon>Glomeromycotina</taxon>
        <taxon>Glomeromycetes</taxon>
        <taxon>Diversisporales</taxon>
        <taxon>Acaulosporaceae</taxon>
        <taxon>Acaulospora</taxon>
    </lineage>
</organism>
<protein>
    <submittedName>
        <fullName evidence="1">4565_t:CDS:1</fullName>
    </submittedName>
</protein>